<comment type="caution">
    <text evidence="2">The sequence shown here is derived from an EMBL/GenBank/DDBJ whole genome shotgun (WGS) entry which is preliminary data.</text>
</comment>
<evidence type="ECO:0000313" key="3">
    <source>
        <dbReference type="Proteomes" id="UP001201629"/>
    </source>
</evidence>
<evidence type="ECO:0000256" key="1">
    <source>
        <dbReference type="SAM" id="Phobius"/>
    </source>
</evidence>
<protein>
    <recommendedName>
        <fullName evidence="4">DUF4760 domain-containing protein</fullName>
    </recommendedName>
</protein>
<keyword evidence="1" id="KW-0472">Membrane</keyword>
<evidence type="ECO:0000313" key="2">
    <source>
        <dbReference type="EMBL" id="MCG5446365.1"/>
    </source>
</evidence>
<reference evidence="2 3" key="1">
    <citation type="submission" date="2022-01" db="EMBL/GenBank/DDBJ databases">
        <authorList>
            <person name="Riesco R."/>
            <person name="Trujillo M.E."/>
        </authorList>
    </citation>
    <scope>NUCLEOTIDE SEQUENCE [LARGE SCALE GENOMIC DNA]</scope>
    <source>
        <strain evidence="2 3">NIE79</strain>
    </source>
</reference>
<name>A0ABS9N9L1_9ACTN</name>
<accession>A0ABS9N9L1</accession>
<evidence type="ECO:0008006" key="4">
    <source>
        <dbReference type="Google" id="ProtNLM"/>
    </source>
</evidence>
<dbReference type="RefSeq" id="WP_238681280.1">
    <property type="nucleotide sequence ID" value="NZ_JAKKFD010000048.1"/>
</dbReference>
<dbReference type="Proteomes" id="UP001201629">
    <property type="component" value="Unassembled WGS sequence"/>
</dbReference>
<gene>
    <name evidence="2" type="ORF">NIE79_004933</name>
</gene>
<sequence>MDHLRFWDWKLFDNFTWANGATLLAALIAVTGVAIGFGVTSAHSRRERRAQTYAESIQAVSEYVEGPYRVARCHNNATERASLSADFSAIQARLDAHKVLLRLHAPRGVADAYDAYVAAARTEAGRQMSAQWNKPPAKRHRDMNVVRPFDRSVSLAKKEVLLVAMGRDLGRRWWKFWRWLQA</sequence>
<feature type="transmembrane region" description="Helical" evidence="1">
    <location>
        <begin position="20"/>
        <end position="39"/>
    </location>
</feature>
<dbReference type="EMBL" id="JAKKFD010000048">
    <property type="protein sequence ID" value="MCG5446365.1"/>
    <property type="molecule type" value="Genomic_DNA"/>
</dbReference>
<organism evidence="2 3">
    <name type="scientific">Micromonospora trifolii</name>
    <dbReference type="NCBI Taxonomy" id="2911208"/>
    <lineage>
        <taxon>Bacteria</taxon>
        <taxon>Bacillati</taxon>
        <taxon>Actinomycetota</taxon>
        <taxon>Actinomycetes</taxon>
        <taxon>Micromonosporales</taxon>
        <taxon>Micromonosporaceae</taxon>
        <taxon>Micromonospora</taxon>
    </lineage>
</organism>
<keyword evidence="1" id="KW-1133">Transmembrane helix</keyword>
<keyword evidence="1" id="KW-0812">Transmembrane</keyword>
<proteinExistence type="predicted"/>
<keyword evidence="3" id="KW-1185">Reference proteome</keyword>